<keyword evidence="4" id="KW-1185">Reference proteome</keyword>
<dbReference type="InterPro" id="IPR000048">
    <property type="entry name" value="IQ_motif_EF-hand-BS"/>
</dbReference>
<keyword evidence="1" id="KW-0175">Coiled coil</keyword>
<dbReference type="EMBL" id="CAIIXF020000006">
    <property type="protein sequence ID" value="CAH1786102.1"/>
    <property type="molecule type" value="Genomic_DNA"/>
</dbReference>
<feature type="compositionally biased region" description="Basic and acidic residues" evidence="2">
    <location>
        <begin position="355"/>
        <end position="366"/>
    </location>
</feature>
<evidence type="ECO:0000313" key="4">
    <source>
        <dbReference type="Proteomes" id="UP000749559"/>
    </source>
</evidence>
<dbReference type="InterPro" id="IPR001611">
    <property type="entry name" value="Leu-rich_rpt"/>
</dbReference>
<dbReference type="PROSITE" id="PS51450">
    <property type="entry name" value="LRR"/>
    <property type="match status" value="3"/>
</dbReference>
<proteinExistence type="predicted"/>
<comment type="caution">
    <text evidence="3">The sequence shown here is derived from an EMBL/GenBank/DDBJ whole genome shotgun (WGS) entry which is preliminary data.</text>
</comment>
<feature type="region of interest" description="Disordered" evidence="2">
    <location>
        <begin position="346"/>
        <end position="376"/>
    </location>
</feature>
<dbReference type="Gene3D" id="3.80.10.10">
    <property type="entry name" value="Ribonuclease Inhibitor"/>
    <property type="match status" value="1"/>
</dbReference>
<protein>
    <submittedName>
        <fullName evidence="3">Uncharacterized protein</fullName>
    </submittedName>
</protein>
<evidence type="ECO:0000256" key="1">
    <source>
        <dbReference type="SAM" id="Coils"/>
    </source>
</evidence>
<accession>A0A8J1XW29</accession>
<dbReference type="SUPFAM" id="SSF52058">
    <property type="entry name" value="L domain-like"/>
    <property type="match status" value="1"/>
</dbReference>
<dbReference type="Pfam" id="PF00612">
    <property type="entry name" value="IQ"/>
    <property type="match status" value="2"/>
</dbReference>
<gene>
    <name evidence="3" type="ORF">OFUS_LOCUS12064</name>
</gene>
<evidence type="ECO:0000313" key="3">
    <source>
        <dbReference type="EMBL" id="CAH1786102.1"/>
    </source>
</evidence>
<dbReference type="OrthoDB" id="676979at2759"/>
<dbReference type="PANTHER" id="PTHR46723">
    <property type="entry name" value="LEUCINE-RICH REPEAT AND IQ DOMAIN-CONTAINING PROTEIN 3"/>
    <property type="match status" value="1"/>
</dbReference>
<dbReference type="PANTHER" id="PTHR46723:SF1">
    <property type="entry name" value="LEUCINE-RICH REPEAT AND IQ DOMAIN-CONTAINING PROTEIN 3"/>
    <property type="match status" value="1"/>
</dbReference>
<dbReference type="AlphaFoldDB" id="A0A8J1XW29"/>
<feature type="compositionally biased region" description="Basic and acidic residues" evidence="2">
    <location>
        <begin position="505"/>
        <end position="516"/>
    </location>
</feature>
<dbReference type="Proteomes" id="UP000749559">
    <property type="component" value="Unassembled WGS sequence"/>
</dbReference>
<sequence length="795" mass="92399">MVSIPDWSKLARLTDVKLAEPLSASRYNKQRELEVVKQAEKHGYFVKASKSYILQKFKEADPDQIEKDRLLGRKRNLEEECQDVEFIKLPGTHLRHLGDIARCENLKICCLSNNYISRIESLMDCHQLIKLDLHSNQISMLPPAEFWAGMQSLKLLNLHDNPIGKMENIHHIAACPKLMGLTLFDTPLSLRKNYRHHIVNSIWSLRALDKHVISDEEIIEDADFGGRFSAQNVNLRIDLCPFTWDDVGYDEETTVVKKVLQEINSILSHTSPVLVIQRFVRGWITRRTYKLIQDTRIWAAVTIQRYWRTFHGYPHPRDKLPPPPSTSPVLDTSKIDYDTYMKLRRPSSANVSEKGGAKADKSDTEMRAQSSPNKARKSLLINLSKLQQGTLQTLQDEAIAIETVLPHESSYYIQRRSKTEIRKRKRKEKKKQRRIMDIKHFFGPVVEPSPPSPVNTTQFLDDTSDPYTPFRLQGYKSNVMYVDPTTEAVISKADSGKNIREAEHHYHRSHLDEKSKPKTKHRQHKKTASTDQRIFARVHGTMGMSCLRAVQQAYKDRERAEKVAMKLETVLTLKERREDAKERIRIYHEEKRADILKKRQKEHSRLVENMERREIKRINEIEKSLELRNKTSDFLKSSNMEKTFISDFTRQNTSVSNALLRHDRQSKKDDHSQNKEQIVQGLKEEEKEEADLVKKYLEHRQLMRQTETAALKATLDSQLLQDANDRLMEARTRVARLKKRTETVNTFYPMPSGPDTQLSLPPLDTAKQPEKLDRWNTMISMQSGRVGKHPTTIVN</sequence>
<dbReference type="Gene3D" id="1.20.5.190">
    <property type="match status" value="1"/>
</dbReference>
<dbReference type="PROSITE" id="PS50096">
    <property type="entry name" value="IQ"/>
    <property type="match status" value="1"/>
</dbReference>
<evidence type="ECO:0000256" key="2">
    <source>
        <dbReference type="SAM" id="MobiDB-lite"/>
    </source>
</evidence>
<dbReference type="InterPro" id="IPR032675">
    <property type="entry name" value="LRR_dom_sf"/>
</dbReference>
<organism evidence="3 4">
    <name type="scientific">Owenia fusiformis</name>
    <name type="common">Polychaete worm</name>
    <dbReference type="NCBI Taxonomy" id="6347"/>
    <lineage>
        <taxon>Eukaryota</taxon>
        <taxon>Metazoa</taxon>
        <taxon>Spiralia</taxon>
        <taxon>Lophotrochozoa</taxon>
        <taxon>Annelida</taxon>
        <taxon>Polychaeta</taxon>
        <taxon>Sedentaria</taxon>
        <taxon>Canalipalpata</taxon>
        <taxon>Sabellida</taxon>
        <taxon>Oweniida</taxon>
        <taxon>Oweniidae</taxon>
        <taxon>Owenia</taxon>
    </lineage>
</organism>
<name>A0A8J1XW29_OWEFU</name>
<feature type="region of interest" description="Disordered" evidence="2">
    <location>
        <begin position="505"/>
        <end position="531"/>
    </location>
</feature>
<feature type="compositionally biased region" description="Basic residues" evidence="2">
    <location>
        <begin position="517"/>
        <end position="527"/>
    </location>
</feature>
<dbReference type="InterPro" id="IPR052859">
    <property type="entry name" value="LRR-IQ_domain_protein"/>
</dbReference>
<reference evidence="3" key="1">
    <citation type="submission" date="2022-03" db="EMBL/GenBank/DDBJ databases">
        <authorList>
            <person name="Martin C."/>
        </authorList>
    </citation>
    <scope>NUCLEOTIDE SEQUENCE</scope>
</reference>
<feature type="coiled-coil region" evidence="1">
    <location>
        <begin position="570"/>
        <end position="613"/>
    </location>
</feature>